<keyword evidence="13" id="KW-0902">Two-component regulatory system</keyword>
<dbReference type="GO" id="GO:0005886">
    <property type="term" value="C:plasma membrane"/>
    <property type="evidence" value="ECO:0007669"/>
    <property type="project" value="UniProtKB-SubCell"/>
</dbReference>
<dbReference type="PANTHER" id="PTHR43065">
    <property type="entry name" value="SENSOR HISTIDINE KINASE"/>
    <property type="match status" value="1"/>
</dbReference>
<dbReference type="Gene3D" id="1.10.287.130">
    <property type="match status" value="1"/>
</dbReference>
<keyword evidence="10" id="KW-0418">Kinase</keyword>
<evidence type="ECO:0000256" key="4">
    <source>
        <dbReference type="ARBA" id="ARBA00022475"/>
    </source>
</evidence>
<evidence type="ECO:0000256" key="6">
    <source>
        <dbReference type="ARBA" id="ARBA00022553"/>
    </source>
</evidence>
<evidence type="ECO:0000256" key="8">
    <source>
        <dbReference type="ARBA" id="ARBA00022692"/>
    </source>
</evidence>
<evidence type="ECO:0000256" key="13">
    <source>
        <dbReference type="ARBA" id="ARBA00023012"/>
    </source>
</evidence>
<evidence type="ECO:0000256" key="11">
    <source>
        <dbReference type="ARBA" id="ARBA00022840"/>
    </source>
</evidence>
<dbReference type="Gene3D" id="3.30.450.20">
    <property type="entry name" value="PAS domain"/>
    <property type="match status" value="1"/>
</dbReference>
<dbReference type="GO" id="GO:0000155">
    <property type="term" value="F:phosphorelay sensor kinase activity"/>
    <property type="evidence" value="ECO:0007669"/>
    <property type="project" value="InterPro"/>
</dbReference>
<dbReference type="InterPro" id="IPR003594">
    <property type="entry name" value="HATPase_dom"/>
</dbReference>
<keyword evidence="14 17" id="KW-0472">Membrane</keyword>
<evidence type="ECO:0000256" key="9">
    <source>
        <dbReference type="ARBA" id="ARBA00022741"/>
    </source>
</evidence>
<evidence type="ECO:0000256" key="5">
    <source>
        <dbReference type="ARBA" id="ARBA00022519"/>
    </source>
</evidence>
<keyword evidence="5" id="KW-0997">Cell inner membrane</keyword>
<keyword evidence="12 17" id="KW-1133">Transmembrane helix</keyword>
<feature type="transmembrane region" description="Helical" evidence="17">
    <location>
        <begin position="50"/>
        <end position="67"/>
    </location>
</feature>
<dbReference type="GO" id="GO:0042802">
    <property type="term" value="F:identical protein binding"/>
    <property type="evidence" value="ECO:0007669"/>
    <property type="project" value="UniProtKB-ARBA"/>
</dbReference>
<comment type="function">
    <text evidence="15">Member of the two-component regulatory system DctB/DctD involved in the transport of C4-dicarboxylates. DctB functions as a membrane-associated protein kinase that phosphorylates DctD in response to environmental signals.</text>
</comment>
<dbReference type="PROSITE" id="PS50109">
    <property type="entry name" value="HIS_KIN"/>
    <property type="match status" value="1"/>
</dbReference>
<evidence type="ECO:0000259" key="18">
    <source>
        <dbReference type="PROSITE" id="PS50109"/>
    </source>
</evidence>
<evidence type="ECO:0000256" key="15">
    <source>
        <dbReference type="ARBA" id="ARBA00059004"/>
    </source>
</evidence>
<accession>A0A1E5XJF2</accession>
<dbReference type="Pfam" id="PF02518">
    <property type="entry name" value="HATPase_c"/>
    <property type="match status" value="1"/>
</dbReference>
<evidence type="ECO:0000256" key="3">
    <source>
        <dbReference type="ARBA" id="ARBA00012438"/>
    </source>
</evidence>
<dbReference type="AlphaFoldDB" id="A0A1E5XJF2"/>
<dbReference type="InterPro" id="IPR003661">
    <property type="entry name" value="HisK_dim/P_dom"/>
</dbReference>
<dbReference type="SUPFAM" id="SSF47384">
    <property type="entry name" value="Homodimeric domain of signal transducing histidine kinase"/>
    <property type="match status" value="1"/>
</dbReference>
<evidence type="ECO:0000256" key="17">
    <source>
        <dbReference type="SAM" id="Phobius"/>
    </source>
</evidence>
<keyword evidence="6" id="KW-0597">Phosphoprotein</keyword>
<dbReference type="InterPro" id="IPR000700">
    <property type="entry name" value="PAS-assoc_C"/>
</dbReference>
<dbReference type="Pfam" id="PF00512">
    <property type="entry name" value="HisKA"/>
    <property type="match status" value="1"/>
</dbReference>
<dbReference type="PANTHER" id="PTHR43065:SF10">
    <property type="entry name" value="PEROXIDE STRESS-ACTIVATED HISTIDINE KINASE MAK3"/>
    <property type="match status" value="1"/>
</dbReference>
<keyword evidence="11" id="KW-0067">ATP-binding</keyword>
<evidence type="ECO:0000256" key="12">
    <source>
        <dbReference type="ARBA" id="ARBA00022989"/>
    </source>
</evidence>
<dbReference type="SUPFAM" id="SSF55874">
    <property type="entry name" value="ATPase domain of HSP90 chaperone/DNA topoisomerase II/histidine kinase"/>
    <property type="match status" value="1"/>
</dbReference>
<dbReference type="SMART" id="SM00388">
    <property type="entry name" value="HisKA"/>
    <property type="match status" value="1"/>
</dbReference>
<comment type="subcellular location">
    <subcellularLocation>
        <location evidence="2">Cell inner membrane</location>
        <topology evidence="2">Multi-pass membrane protein</topology>
    </subcellularLocation>
</comment>
<dbReference type="InterPro" id="IPR005467">
    <property type="entry name" value="His_kinase_dom"/>
</dbReference>
<reference evidence="20 21" key="1">
    <citation type="journal article" date="2015" name="Genome Announc.">
        <title>Genome Assemblies of Three Soil-Associated Devosia species: D. insulae, D. limi, and D. soli.</title>
        <authorList>
            <person name="Hassan Y.I."/>
            <person name="Lepp D."/>
            <person name="Zhou T."/>
        </authorList>
    </citation>
    <scope>NUCLEOTIDE SEQUENCE [LARGE SCALE GENOMIC DNA]</scope>
    <source>
        <strain evidence="20 21">DS-56</strain>
    </source>
</reference>
<protein>
    <recommendedName>
        <fullName evidence="16">C4-dicarboxylate transport sensor protein DctB</fullName>
        <ecNumber evidence="3">2.7.13.3</ecNumber>
    </recommendedName>
</protein>
<dbReference type="FunFam" id="1.10.287.130:FF:000049">
    <property type="entry name" value="C4-dicarboxylate transport sensor protein DctB"/>
    <property type="match status" value="1"/>
</dbReference>
<evidence type="ECO:0000256" key="14">
    <source>
        <dbReference type="ARBA" id="ARBA00023136"/>
    </source>
</evidence>
<evidence type="ECO:0000313" key="20">
    <source>
        <dbReference type="EMBL" id="OEO28722.1"/>
    </source>
</evidence>
<dbReference type="InterPro" id="IPR036097">
    <property type="entry name" value="HisK_dim/P_sf"/>
</dbReference>
<dbReference type="SUPFAM" id="SSF55785">
    <property type="entry name" value="PYP-like sensor domain (PAS domain)"/>
    <property type="match status" value="1"/>
</dbReference>
<dbReference type="InterPro" id="IPR035965">
    <property type="entry name" value="PAS-like_dom_sf"/>
</dbReference>
<sequence>MRTNGYRVSAAVLALAIFLFDTLSPLEGAVAVLYILVVFMVARTGRRTEIIATAAACLGLTLLAYLISHGIGLPGSPTLRALVSIAAIGVAALLALQNQSATATLVRSERRYRRMFDATRIGVMQEDWSRVRSELADTSPADLEARAPELIRIVDVNPAFLAMVGAADAGSFRGTVGDILGAGDRTFAGALAAFARGDAHFEGETELIGTDGRRVPVLFAITFPATPEDDGNALVFVLDITERREAHDALHLAQAELAHAARVATLGELTASIAHEVNQPLMAVVTNGEAGMRWLRREPPDLGEVETAMARVISEGRRASDIVKRIRAFLSKAPSQPAELSVPSLIEEASALVERELARAGVHLSVKAPEGLPPVLGDRVQLQQVLVNLMVNASQAMADHPGNRRLAVKAWADGGKVEIMVADTGPGIAPDDLQRLFDPFFTTKPDGMGMGLAICRTTVEAHGGSLTVESVPPHGATFRLSLPTRELAT</sequence>
<keyword evidence="9" id="KW-0547">Nucleotide-binding</keyword>
<evidence type="ECO:0000256" key="1">
    <source>
        <dbReference type="ARBA" id="ARBA00000085"/>
    </source>
</evidence>
<gene>
    <name evidence="20" type="ORF">VW23_003560</name>
</gene>
<evidence type="ECO:0000313" key="21">
    <source>
        <dbReference type="Proteomes" id="UP000095463"/>
    </source>
</evidence>
<dbReference type="Proteomes" id="UP000095463">
    <property type="component" value="Unassembled WGS sequence"/>
</dbReference>
<proteinExistence type="predicted"/>
<feature type="domain" description="PAC" evidence="19">
    <location>
        <begin position="201"/>
        <end position="252"/>
    </location>
</feature>
<dbReference type="GO" id="GO:0005524">
    <property type="term" value="F:ATP binding"/>
    <property type="evidence" value="ECO:0007669"/>
    <property type="project" value="UniProtKB-KW"/>
</dbReference>
<dbReference type="Gene3D" id="3.30.565.10">
    <property type="entry name" value="Histidine kinase-like ATPase, C-terminal domain"/>
    <property type="match status" value="1"/>
</dbReference>
<comment type="catalytic activity">
    <reaction evidence="1">
        <text>ATP + protein L-histidine = ADP + protein N-phospho-L-histidine.</text>
        <dbReference type="EC" id="2.7.13.3"/>
    </reaction>
</comment>
<dbReference type="EMBL" id="LAJE02000362">
    <property type="protein sequence ID" value="OEO28722.1"/>
    <property type="molecule type" value="Genomic_DNA"/>
</dbReference>
<evidence type="ECO:0000256" key="2">
    <source>
        <dbReference type="ARBA" id="ARBA00004429"/>
    </source>
</evidence>
<dbReference type="FunFam" id="3.30.565.10:FF:000042">
    <property type="entry name" value="Two-component sensor histidine kinase KdpD"/>
    <property type="match status" value="1"/>
</dbReference>
<comment type="caution">
    <text evidence="20">The sequence shown here is derived from an EMBL/GenBank/DDBJ whole genome shotgun (WGS) entry which is preliminary data.</text>
</comment>
<evidence type="ECO:0000256" key="16">
    <source>
        <dbReference type="ARBA" id="ARBA00073143"/>
    </source>
</evidence>
<evidence type="ECO:0000256" key="10">
    <source>
        <dbReference type="ARBA" id="ARBA00022777"/>
    </source>
</evidence>
<dbReference type="PROSITE" id="PS50113">
    <property type="entry name" value="PAC"/>
    <property type="match status" value="1"/>
</dbReference>
<dbReference type="PRINTS" id="PR00344">
    <property type="entry name" value="BCTRLSENSOR"/>
</dbReference>
<dbReference type="SMART" id="SM00387">
    <property type="entry name" value="HATPase_c"/>
    <property type="match status" value="1"/>
</dbReference>
<name>A0A1E5XJF2_9HYPH</name>
<evidence type="ECO:0000256" key="7">
    <source>
        <dbReference type="ARBA" id="ARBA00022679"/>
    </source>
</evidence>
<organism evidence="20 21">
    <name type="scientific">Devosia insulae DS-56</name>
    <dbReference type="NCBI Taxonomy" id="1116389"/>
    <lineage>
        <taxon>Bacteria</taxon>
        <taxon>Pseudomonadati</taxon>
        <taxon>Pseudomonadota</taxon>
        <taxon>Alphaproteobacteria</taxon>
        <taxon>Hyphomicrobiales</taxon>
        <taxon>Devosiaceae</taxon>
        <taxon>Devosia</taxon>
    </lineage>
</organism>
<keyword evidence="21" id="KW-1185">Reference proteome</keyword>
<dbReference type="CDD" id="cd00082">
    <property type="entry name" value="HisKA"/>
    <property type="match status" value="1"/>
</dbReference>
<feature type="transmembrane region" description="Helical" evidence="17">
    <location>
        <begin position="12"/>
        <end position="38"/>
    </location>
</feature>
<evidence type="ECO:0000259" key="19">
    <source>
        <dbReference type="PROSITE" id="PS50113"/>
    </source>
</evidence>
<keyword evidence="8 17" id="KW-0812">Transmembrane</keyword>
<keyword evidence="7" id="KW-0808">Transferase</keyword>
<dbReference type="EC" id="2.7.13.3" evidence="3"/>
<keyword evidence="4" id="KW-1003">Cell membrane</keyword>
<dbReference type="InterPro" id="IPR004358">
    <property type="entry name" value="Sig_transdc_His_kin-like_C"/>
</dbReference>
<dbReference type="InterPro" id="IPR036890">
    <property type="entry name" value="HATPase_C_sf"/>
</dbReference>
<feature type="domain" description="Histidine kinase" evidence="18">
    <location>
        <begin position="272"/>
        <end position="486"/>
    </location>
</feature>